<reference evidence="3" key="1">
    <citation type="submission" date="2020-08" db="EMBL/GenBank/DDBJ databases">
        <title>Ramlibacter sp. GTP1 16S ribosomal RNA gene genome sequencing and assembly.</title>
        <authorList>
            <person name="Kang M."/>
        </authorList>
    </citation>
    <scope>NUCLEOTIDE SEQUENCE</scope>
    <source>
        <strain evidence="3">GTP1</strain>
    </source>
</reference>
<accession>A0A923S1P7</accession>
<sequence>MAIFNGTSGNDTLIGTAGNDILTGGAGNDVLTGGLGSDQFVINFGSRMVAGGTSSFSAYLAANGLSPLADGVTTQSQFSQAYGAWLHSLVRDFGIGRDVNGDGQISVGLMQNDRDGFVGDEHDDDDHDEDHDGDAAFIEGMSDTQVAAMFGHREDIQVVTGNHTQQRFYWSDFTGGSRSALMGEGNDLITDFSRADGDKLAISGITLENVGDFRVQVADVTGDGRLDTKITLVNDPSFSLTLSNYTGLGLQDLQVNLPPTSSGLILNGTLGADLLVGGMGNDTITGFAGNDILTGGEGADEFRLAFGTSTGVFSGPGSDTITDFNRAQGDKLVLSGLTIANALNFRVNTLDLNADGVLDTQVTLVSDPSWSLKLLGVSDLNAATDVRVV</sequence>
<dbReference type="SUPFAM" id="SSF51120">
    <property type="entry name" value="beta-Roll"/>
    <property type="match status" value="1"/>
</dbReference>
<comment type="caution">
    <text evidence="3">The sequence shown here is derived from an EMBL/GenBank/DDBJ whole genome shotgun (WGS) entry which is preliminary data.</text>
</comment>
<dbReference type="InterPro" id="IPR001343">
    <property type="entry name" value="Hemolysn_Ca-bd"/>
</dbReference>
<dbReference type="PRINTS" id="PR00313">
    <property type="entry name" value="CABNDNGRPT"/>
</dbReference>
<dbReference type="EMBL" id="JACORU010000001">
    <property type="protein sequence ID" value="MBC5763913.1"/>
    <property type="molecule type" value="Genomic_DNA"/>
</dbReference>
<keyword evidence="2" id="KW-0964">Secreted</keyword>
<evidence type="ECO:0008006" key="5">
    <source>
        <dbReference type="Google" id="ProtNLM"/>
    </source>
</evidence>
<gene>
    <name evidence="3" type="ORF">H8R02_05590</name>
</gene>
<dbReference type="PROSITE" id="PS00330">
    <property type="entry name" value="HEMOLYSIN_CALCIUM"/>
    <property type="match status" value="3"/>
</dbReference>
<dbReference type="InterPro" id="IPR050557">
    <property type="entry name" value="RTX_toxin/Mannuronan_C5-epim"/>
</dbReference>
<dbReference type="PANTHER" id="PTHR38340:SF1">
    <property type="entry name" value="S-LAYER PROTEIN"/>
    <property type="match status" value="1"/>
</dbReference>
<dbReference type="RefSeq" id="WP_187080327.1">
    <property type="nucleotide sequence ID" value="NZ_JACORU010000001.1"/>
</dbReference>
<protein>
    <recommendedName>
        <fullName evidence="5">Calcium-binding protein</fullName>
    </recommendedName>
</protein>
<dbReference type="Proteomes" id="UP000596827">
    <property type="component" value="Unassembled WGS sequence"/>
</dbReference>
<proteinExistence type="predicted"/>
<dbReference type="PANTHER" id="PTHR38340">
    <property type="entry name" value="S-LAYER PROTEIN"/>
    <property type="match status" value="1"/>
</dbReference>
<dbReference type="Gene3D" id="2.150.10.10">
    <property type="entry name" value="Serralysin-like metalloprotease, C-terminal"/>
    <property type="match status" value="2"/>
</dbReference>
<dbReference type="InterPro" id="IPR018511">
    <property type="entry name" value="Hemolysin-typ_Ca-bd_CS"/>
</dbReference>
<keyword evidence="4" id="KW-1185">Reference proteome</keyword>
<name>A0A923S1P7_9BURK</name>
<dbReference type="GO" id="GO:0005509">
    <property type="term" value="F:calcium ion binding"/>
    <property type="evidence" value="ECO:0007669"/>
    <property type="project" value="InterPro"/>
</dbReference>
<evidence type="ECO:0000256" key="1">
    <source>
        <dbReference type="ARBA" id="ARBA00004613"/>
    </source>
</evidence>
<comment type="subcellular location">
    <subcellularLocation>
        <location evidence="1">Secreted</location>
    </subcellularLocation>
</comment>
<organism evidence="3 4">
    <name type="scientific">Ramlibacter albus</name>
    <dbReference type="NCBI Taxonomy" id="2079448"/>
    <lineage>
        <taxon>Bacteria</taxon>
        <taxon>Pseudomonadati</taxon>
        <taxon>Pseudomonadota</taxon>
        <taxon>Betaproteobacteria</taxon>
        <taxon>Burkholderiales</taxon>
        <taxon>Comamonadaceae</taxon>
        <taxon>Ramlibacter</taxon>
    </lineage>
</organism>
<dbReference type="AlphaFoldDB" id="A0A923S1P7"/>
<evidence type="ECO:0000313" key="3">
    <source>
        <dbReference type="EMBL" id="MBC5763913.1"/>
    </source>
</evidence>
<dbReference type="GO" id="GO:0005576">
    <property type="term" value="C:extracellular region"/>
    <property type="evidence" value="ECO:0007669"/>
    <property type="project" value="UniProtKB-SubCell"/>
</dbReference>
<evidence type="ECO:0000313" key="4">
    <source>
        <dbReference type="Proteomes" id="UP000596827"/>
    </source>
</evidence>
<evidence type="ECO:0000256" key="2">
    <source>
        <dbReference type="ARBA" id="ARBA00022525"/>
    </source>
</evidence>
<dbReference type="InterPro" id="IPR011049">
    <property type="entry name" value="Serralysin-like_metalloprot_C"/>
</dbReference>
<dbReference type="Pfam" id="PF00353">
    <property type="entry name" value="HemolysinCabind"/>
    <property type="match status" value="2"/>
</dbReference>